<reference evidence="1" key="1">
    <citation type="journal article" date="2021" name="Proc. Natl. Acad. Sci. U.S.A.">
        <title>A Catalog of Tens of Thousands of Viruses from Human Metagenomes Reveals Hidden Associations with Chronic Diseases.</title>
        <authorList>
            <person name="Tisza M.J."/>
            <person name="Buck C.B."/>
        </authorList>
    </citation>
    <scope>NUCLEOTIDE SEQUENCE</scope>
    <source>
        <strain evidence="1">Ct9iM43</strain>
    </source>
</reference>
<evidence type="ECO:0000313" key="1">
    <source>
        <dbReference type="EMBL" id="DAD76895.1"/>
    </source>
</evidence>
<name>A0A8S5M478_9CAUD</name>
<organism evidence="1">
    <name type="scientific">Siphoviridae sp. ct9iM43</name>
    <dbReference type="NCBI Taxonomy" id="2826177"/>
    <lineage>
        <taxon>Viruses</taxon>
        <taxon>Duplodnaviria</taxon>
        <taxon>Heunggongvirae</taxon>
        <taxon>Uroviricota</taxon>
        <taxon>Caudoviricetes</taxon>
    </lineage>
</organism>
<sequence length="143" mass="16204">MSRQYNVKNVHIAFTTPLGIYQIKCRHEDGFEDDPSSESSSETIGSCGKKVYNVLPDGSVEIKLNLLYGSSENTTMWTLYEAWKGAKSEFPMSIAVTDENAKESYFYPNVSFKKRPSTKFSNESGTEATTWELKAEDKNYIKI</sequence>
<accession>A0A8S5M478</accession>
<dbReference type="Pfam" id="PF11681">
    <property type="entry name" value="Phage_Tube_PhiTE"/>
    <property type="match status" value="1"/>
</dbReference>
<dbReference type="InterPro" id="IPR021695">
    <property type="entry name" value="Phage_KPP10_Orf10"/>
</dbReference>
<protein>
    <submittedName>
        <fullName evidence="1">Uncharacterized protein</fullName>
    </submittedName>
</protein>
<proteinExistence type="predicted"/>
<dbReference type="EMBL" id="BK014812">
    <property type="protein sequence ID" value="DAD76895.1"/>
    <property type="molecule type" value="Genomic_DNA"/>
</dbReference>